<evidence type="ECO:0000313" key="1">
    <source>
        <dbReference type="EMBL" id="GFR31383.1"/>
    </source>
</evidence>
<keyword evidence="2" id="KW-1185">Reference proteome</keyword>
<proteinExistence type="predicted"/>
<gene>
    <name evidence="1" type="ORF">TNCT_97201</name>
</gene>
<dbReference type="Proteomes" id="UP000887116">
    <property type="component" value="Unassembled WGS sequence"/>
</dbReference>
<evidence type="ECO:0000313" key="2">
    <source>
        <dbReference type="Proteomes" id="UP000887116"/>
    </source>
</evidence>
<name>A0A8X6HX99_TRICU</name>
<protein>
    <submittedName>
        <fullName evidence="1">Uncharacterized protein</fullName>
    </submittedName>
</protein>
<dbReference type="EMBL" id="BMAO01009520">
    <property type="protein sequence ID" value="GFR31383.1"/>
    <property type="molecule type" value="Genomic_DNA"/>
</dbReference>
<sequence length="204" mass="23403">MSISDDSPTVVSQQGGGPFPLKPFFHVGNIPKKTFGMLITDFYPVIRKGIQMRVKTKNEVIFFLAANTSSKTIHSSQPRSSNQIYCSCSFSKAAFCCSTSPSCRQHVRQVWMETHSHHSEKLPCYLVVRHLQTFSPFIGQCDSSFSRSQVSQQNTKHLSFFEEKIRRPDEKHEMKSLGYFLREDYVETIVSGLFRTDLNFEQDL</sequence>
<dbReference type="AlphaFoldDB" id="A0A8X6HX99"/>
<accession>A0A8X6HX99</accession>
<organism evidence="1 2">
    <name type="scientific">Trichonephila clavata</name>
    <name type="common">Joro spider</name>
    <name type="synonym">Nephila clavata</name>
    <dbReference type="NCBI Taxonomy" id="2740835"/>
    <lineage>
        <taxon>Eukaryota</taxon>
        <taxon>Metazoa</taxon>
        <taxon>Ecdysozoa</taxon>
        <taxon>Arthropoda</taxon>
        <taxon>Chelicerata</taxon>
        <taxon>Arachnida</taxon>
        <taxon>Araneae</taxon>
        <taxon>Araneomorphae</taxon>
        <taxon>Entelegynae</taxon>
        <taxon>Araneoidea</taxon>
        <taxon>Nephilidae</taxon>
        <taxon>Trichonephila</taxon>
    </lineage>
</organism>
<reference evidence="1" key="1">
    <citation type="submission" date="2020-07" db="EMBL/GenBank/DDBJ databases">
        <title>Multicomponent nature underlies the extraordinary mechanical properties of spider dragline silk.</title>
        <authorList>
            <person name="Kono N."/>
            <person name="Nakamura H."/>
            <person name="Mori M."/>
            <person name="Yoshida Y."/>
            <person name="Ohtoshi R."/>
            <person name="Malay A.D."/>
            <person name="Moran D.A.P."/>
            <person name="Tomita M."/>
            <person name="Numata K."/>
            <person name="Arakawa K."/>
        </authorList>
    </citation>
    <scope>NUCLEOTIDE SEQUENCE</scope>
</reference>
<comment type="caution">
    <text evidence="1">The sequence shown here is derived from an EMBL/GenBank/DDBJ whole genome shotgun (WGS) entry which is preliminary data.</text>
</comment>